<comment type="caution">
    <text evidence="2">The sequence shown here is derived from an EMBL/GenBank/DDBJ whole genome shotgun (WGS) entry which is preliminary data.</text>
</comment>
<keyword evidence="2" id="KW-0548">Nucleotidyltransferase</keyword>
<name>A0A5B6WH63_9ROSI</name>
<dbReference type="PANTHER" id="PTHR33116:SF86">
    <property type="entry name" value="REVERSE TRANSCRIPTASE DOMAIN-CONTAINING PROTEIN"/>
    <property type="match status" value="1"/>
</dbReference>
<dbReference type="PANTHER" id="PTHR33116">
    <property type="entry name" value="REVERSE TRANSCRIPTASE ZINC-BINDING DOMAIN-CONTAINING PROTEIN-RELATED-RELATED"/>
    <property type="match status" value="1"/>
</dbReference>
<evidence type="ECO:0000313" key="3">
    <source>
        <dbReference type="Proteomes" id="UP000325315"/>
    </source>
</evidence>
<dbReference type="Proteomes" id="UP000325315">
    <property type="component" value="Unassembled WGS sequence"/>
</dbReference>
<sequence length="769" mass="88853">MDHEIKEAFNQMGPRKAPGIDGLSGNVECLNDIIIVLIPKIKELMDMTNFRPISLCRVVYKIVAKVLANHLKETLLLCISQNQSAFVPRRMIHDNILIAHEMFYYLQSVKNGPNKGFVIKLDMSKAYVRVEWAFIEGVMEKMGYTDDWVMKIMRCVRSVRYVVKCNSILSETIVPERGLRQGDPLSPYLFLFCMESFSKLLTRAQNNNMIKGIRASINGPHINHLFFADDALLFIRNKKRDVEEIVSIFENFSRDSGQEINKDKSMIMFNPKTPVASRHLFSSILGMRNVDKLDSYLGLPLPVGRKKSVAFTNIINRCTCIVRGWSKQLLSYGGKEVFIKAIMQAIPTYAFLVFLAPKGSIKELHSQMGRMWWNNNDKARGWTMMAWDRMCYPKGVGDMGFRDVHLFNLALLGRQVWRLMIQKDTMCYKVLSAKYFPNGDVFSYKRCDKPSFTWMSIARAVDALKDGFMWQVGDGNTIDIRRDHWGVEGNIGESVCRSLFTNNERKVKDLWDHVNKRWKMERIVEIYGEDMGDCICNLPIFHNGIKDTRTWLQNSHVVYTSKSAYSWMILKRVDFGPHRLYWRSIWKLKMLLKIKIFSWQIGHNILPTYDNIARIRQGFNNICPRCKSREETLIHALKDCPKAQDILVADGLNNRLLEGEYNECIDWLEDVFRELGNKAAADLLSLLWNSWNDRNNMIFKEKMDAAVVIWERSQILSKDFRIFNLIKPSVISQTPTNKGWTKPLMGYVKVNVDAAVSNGCSGFRAVATN</sequence>
<dbReference type="InterPro" id="IPR043502">
    <property type="entry name" value="DNA/RNA_pol_sf"/>
</dbReference>
<dbReference type="OrthoDB" id="1936608at2759"/>
<accession>A0A5B6WH63</accession>
<protein>
    <submittedName>
        <fullName evidence="2">Reverse transcriptase</fullName>
    </submittedName>
</protein>
<evidence type="ECO:0000313" key="2">
    <source>
        <dbReference type="EMBL" id="KAA3480405.1"/>
    </source>
</evidence>
<gene>
    <name evidence="2" type="ORF">EPI10_020836</name>
</gene>
<dbReference type="GO" id="GO:0003964">
    <property type="term" value="F:RNA-directed DNA polymerase activity"/>
    <property type="evidence" value="ECO:0007669"/>
    <property type="project" value="UniProtKB-KW"/>
</dbReference>
<dbReference type="InterPro" id="IPR026960">
    <property type="entry name" value="RVT-Znf"/>
</dbReference>
<keyword evidence="2" id="KW-0808">Transferase</keyword>
<keyword evidence="3" id="KW-1185">Reference proteome</keyword>
<dbReference type="Pfam" id="PF13966">
    <property type="entry name" value="zf-RVT"/>
    <property type="match status" value="1"/>
</dbReference>
<proteinExistence type="predicted"/>
<organism evidence="2 3">
    <name type="scientific">Gossypium australe</name>
    <dbReference type="NCBI Taxonomy" id="47621"/>
    <lineage>
        <taxon>Eukaryota</taxon>
        <taxon>Viridiplantae</taxon>
        <taxon>Streptophyta</taxon>
        <taxon>Embryophyta</taxon>
        <taxon>Tracheophyta</taxon>
        <taxon>Spermatophyta</taxon>
        <taxon>Magnoliopsida</taxon>
        <taxon>eudicotyledons</taxon>
        <taxon>Gunneridae</taxon>
        <taxon>Pentapetalae</taxon>
        <taxon>rosids</taxon>
        <taxon>malvids</taxon>
        <taxon>Malvales</taxon>
        <taxon>Malvaceae</taxon>
        <taxon>Malvoideae</taxon>
        <taxon>Gossypium</taxon>
    </lineage>
</organism>
<keyword evidence="2" id="KW-0695">RNA-directed DNA polymerase</keyword>
<dbReference type="InterPro" id="IPR000477">
    <property type="entry name" value="RT_dom"/>
</dbReference>
<dbReference type="SUPFAM" id="SSF56672">
    <property type="entry name" value="DNA/RNA polymerases"/>
    <property type="match status" value="1"/>
</dbReference>
<dbReference type="Pfam" id="PF00078">
    <property type="entry name" value="RVT_1"/>
    <property type="match status" value="1"/>
</dbReference>
<feature type="domain" description="Reverse transcriptase" evidence="1">
    <location>
        <begin position="19"/>
        <end position="301"/>
    </location>
</feature>
<evidence type="ECO:0000259" key="1">
    <source>
        <dbReference type="PROSITE" id="PS50878"/>
    </source>
</evidence>
<dbReference type="EMBL" id="SMMG02000003">
    <property type="protein sequence ID" value="KAA3480405.1"/>
    <property type="molecule type" value="Genomic_DNA"/>
</dbReference>
<dbReference type="PROSITE" id="PS50878">
    <property type="entry name" value="RT_POL"/>
    <property type="match status" value="1"/>
</dbReference>
<dbReference type="AlphaFoldDB" id="A0A5B6WH63"/>
<reference evidence="3" key="1">
    <citation type="journal article" date="2019" name="Plant Biotechnol. J.">
        <title>Genome sequencing of the Australian wild diploid species Gossypium australe highlights disease resistance and delayed gland morphogenesis.</title>
        <authorList>
            <person name="Cai Y."/>
            <person name="Cai X."/>
            <person name="Wang Q."/>
            <person name="Wang P."/>
            <person name="Zhang Y."/>
            <person name="Cai C."/>
            <person name="Xu Y."/>
            <person name="Wang K."/>
            <person name="Zhou Z."/>
            <person name="Wang C."/>
            <person name="Geng S."/>
            <person name="Li B."/>
            <person name="Dong Q."/>
            <person name="Hou Y."/>
            <person name="Wang H."/>
            <person name="Ai P."/>
            <person name="Liu Z."/>
            <person name="Yi F."/>
            <person name="Sun M."/>
            <person name="An G."/>
            <person name="Cheng J."/>
            <person name="Zhang Y."/>
            <person name="Shi Q."/>
            <person name="Xie Y."/>
            <person name="Shi X."/>
            <person name="Chang Y."/>
            <person name="Huang F."/>
            <person name="Chen Y."/>
            <person name="Hong S."/>
            <person name="Mi L."/>
            <person name="Sun Q."/>
            <person name="Zhang L."/>
            <person name="Zhou B."/>
            <person name="Peng R."/>
            <person name="Zhang X."/>
            <person name="Liu F."/>
        </authorList>
    </citation>
    <scope>NUCLEOTIDE SEQUENCE [LARGE SCALE GENOMIC DNA]</scope>
    <source>
        <strain evidence="3">cv. PA1801</strain>
    </source>
</reference>
<dbReference type="CDD" id="cd01650">
    <property type="entry name" value="RT_nLTR_like"/>
    <property type="match status" value="1"/>
</dbReference>